<keyword evidence="7" id="KW-1185">Reference proteome</keyword>
<dbReference type="GO" id="GO:0005730">
    <property type="term" value="C:nucleolus"/>
    <property type="evidence" value="ECO:0007669"/>
    <property type="project" value="TreeGrafter"/>
</dbReference>
<feature type="compositionally biased region" description="Basic and acidic residues" evidence="4">
    <location>
        <begin position="264"/>
        <end position="281"/>
    </location>
</feature>
<organism evidence="6 7">
    <name type="scientific">Mesorhabditis spiculigera</name>
    <dbReference type="NCBI Taxonomy" id="96644"/>
    <lineage>
        <taxon>Eukaryota</taxon>
        <taxon>Metazoa</taxon>
        <taxon>Ecdysozoa</taxon>
        <taxon>Nematoda</taxon>
        <taxon>Chromadorea</taxon>
        <taxon>Rhabditida</taxon>
        <taxon>Rhabditina</taxon>
        <taxon>Rhabditomorpha</taxon>
        <taxon>Rhabditoidea</taxon>
        <taxon>Rhabditidae</taxon>
        <taxon>Mesorhabditinae</taxon>
        <taxon>Mesorhabditis</taxon>
    </lineage>
</organism>
<comment type="subcellular location">
    <subcellularLocation>
        <location evidence="1">Nucleus</location>
    </subcellularLocation>
</comment>
<sequence>MGRATRNSTAAAKASPSVEKLPEEASQAGGETKSGIPLGKLKQKLEAEANKAENPTAVPSEESVVDKAPGNSMVVILTQGLMANDREKLDAVLLKTDLSIIQSTLAELPINHVVPLLKVIEDNLRLRRGIDIRPLLRWAQTILSMHMGYLSSIRSLETEIGGLYDWMKTRSNSAAKLLALHGKMCVLGEHIQKRTNSKLEPLARPIVIFRTDNIDTSDEEDASAAENSDGHSSGEEEWWNDEEKDDDDADMQEESGSGEESDDSDKGEIRKKNLAKQRPDTGDGPGAANDDDDEEDDEDEDEEMEED</sequence>
<evidence type="ECO:0000256" key="4">
    <source>
        <dbReference type="SAM" id="MobiDB-lite"/>
    </source>
</evidence>
<comment type="similarity">
    <text evidence="3">Belongs to the UTP5 family.</text>
</comment>
<dbReference type="PANTHER" id="PTHR44267:SF1">
    <property type="entry name" value="WD REPEAT-CONTAINING PROTEIN 43"/>
    <property type="match status" value="1"/>
</dbReference>
<dbReference type="InterPro" id="IPR052414">
    <property type="entry name" value="U3_snoRNA-assoc_WDR"/>
</dbReference>
<evidence type="ECO:0000313" key="6">
    <source>
        <dbReference type="EMBL" id="CAJ0577256.1"/>
    </source>
</evidence>
<evidence type="ECO:0000313" key="7">
    <source>
        <dbReference type="Proteomes" id="UP001177023"/>
    </source>
</evidence>
<feature type="region of interest" description="Disordered" evidence="4">
    <location>
        <begin position="213"/>
        <end position="307"/>
    </location>
</feature>
<evidence type="ECO:0000256" key="3">
    <source>
        <dbReference type="ARBA" id="ARBA00038335"/>
    </source>
</evidence>
<gene>
    <name evidence="6" type="ORF">MSPICULIGERA_LOCUS15534</name>
</gene>
<keyword evidence="2" id="KW-0539">Nucleus</keyword>
<comment type="caution">
    <text evidence="6">The sequence shown here is derived from an EMBL/GenBank/DDBJ whole genome shotgun (WGS) entry which is preliminary data.</text>
</comment>
<evidence type="ECO:0000259" key="5">
    <source>
        <dbReference type="Pfam" id="PF04003"/>
    </source>
</evidence>
<dbReference type="Proteomes" id="UP001177023">
    <property type="component" value="Unassembled WGS sequence"/>
</dbReference>
<feature type="compositionally biased region" description="Acidic residues" evidence="4">
    <location>
        <begin position="289"/>
        <end position="307"/>
    </location>
</feature>
<feature type="region of interest" description="Disordered" evidence="4">
    <location>
        <begin position="1"/>
        <end position="64"/>
    </location>
</feature>
<dbReference type="PANTHER" id="PTHR44267">
    <property type="entry name" value="WD REPEAT-CONTAINING PROTEIN 43"/>
    <property type="match status" value="1"/>
</dbReference>
<name>A0AA36CXN1_9BILA</name>
<accession>A0AA36CXN1</accession>
<proteinExistence type="inferred from homology"/>
<dbReference type="GO" id="GO:0000462">
    <property type="term" value="P:maturation of SSU-rRNA from tricistronic rRNA transcript (SSU-rRNA, 5.8S rRNA, LSU-rRNA)"/>
    <property type="evidence" value="ECO:0007669"/>
    <property type="project" value="TreeGrafter"/>
</dbReference>
<dbReference type="Pfam" id="PF04003">
    <property type="entry name" value="Utp12"/>
    <property type="match status" value="1"/>
</dbReference>
<dbReference type="AlphaFoldDB" id="A0AA36CXN1"/>
<protein>
    <recommendedName>
        <fullName evidence="5">Small-subunit processome Utp12 domain-containing protein</fullName>
    </recommendedName>
</protein>
<dbReference type="EMBL" id="CATQJA010002648">
    <property type="protein sequence ID" value="CAJ0577256.1"/>
    <property type="molecule type" value="Genomic_DNA"/>
</dbReference>
<feature type="compositionally biased region" description="Acidic residues" evidence="4">
    <location>
        <begin position="235"/>
        <end position="263"/>
    </location>
</feature>
<evidence type="ECO:0000256" key="2">
    <source>
        <dbReference type="ARBA" id="ARBA00023242"/>
    </source>
</evidence>
<feature type="domain" description="Small-subunit processome Utp12" evidence="5">
    <location>
        <begin position="84"/>
        <end position="187"/>
    </location>
</feature>
<reference evidence="6" key="1">
    <citation type="submission" date="2023-06" db="EMBL/GenBank/DDBJ databases">
        <authorList>
            <person name="Delattre M."/>
        </authorList>
    </citation>
    <scope>NUCLEOTIDE SEQUENCE</scope>
    <source>
        <strain evidence="6">AF72</strain>
    </source>
</reference>
<feature type="non-terminal residue" evidence="6">
    <location>
        <position position="307"/>
    </location>
</feature>
<evidence type="ECO:0000256" key="1">
    <source>
        <dbReference type="ARBA" id="ARBA00004123"/>
    </source>
</evidence>
<feature type="compositionally biased region" description="Polar residues" evidence="4">
    <location>
        <begin position="1"/>
        <end position="10"/>
    </location>
</feature>
<dbReference type="InterPro" id="IPR007148">
    <property type="entry name" value="SSU_processome_Utp12"/>
</dbReference>